<gene>
    <name evidence="6" type="ORF">HMF3257_16240</name>
</gene>
<protein>
    <submittedName>
        <fullName evidence="6">Succinylglutamate desuccinylase</fullName>
    </submittedName>
</protein>
<accession>A0A327NKL2</accession>
<keyword evidence="3" id="KW-0378">Hydrolase</keyword>
<dbReference type="Gene3D" id="3.40.630.10">
    <property type="entry name" value="Zn peptidases"/>
    <property type="match status" value="1"/>
</dbReference>
<dbReference type="OrthoDB" id="9782876at2"/>
<feature type="domain" description="Succinylglutamate desuccinylase/Aspartoacylase catalytic" evidence="5">
    <location>
        <begin position="14"/>
        <end position="198"/>
    </location>
</feature>
<dbReference type="InterPro" id="IPR053138">
    <property type="entry name" value="N-alpha-Ac-DABA_deacetylase"/>
</dbReference>
<evidence type="ECO:0000256" key="3">
    <source>
        <dbReference type="ARBA" id="ARBA00022801"/>
    </source>
</evidence>
<sequence length="283" mass="30865">MELFTTHVIKALEPGPHVVFIAGVHGDEYEPMLATEQLQHLLPNELRKGTVTLVGVANQSAFLRSARCGEDLLDLARTCPGKPDGSLTERVASDLSKLIETADYLIDLHTGGVMFDIAPLAGYMLHPDKTILARQRKMAWACGLPIVWGTEPTPKGRTLSVARDAGIPAIYLEYGGGTGIRTQVVTAYQQACLNVLALLGLVTATYSPQPESVVFWVEDYRDHSGYLQAMMPSPIDGIFVGEVSPGGFVKQGIAGEKSSISLMEPRPMYFVIKTEWRFCAGNW</sequence>
<evidence type="ECO:0000256" key="4">
    <source>
        <dbReference type="ARBA" id="ARBA00022833"/>
    </source>
</evidence>
<name>A0A327NKL2_9BACT</name>
<dbReference type="PANTHER" id="PTHR37326">
    <property type="entry name" value="BLL3975 PROTEIN"/>
    <property type="match status" value="1"/>
</dbReference>
<dbReference type="RefSeq" id="WP_111343656.1">
    <property type="nucleotide sequence ID" value="NZ_QLII01000001.1"/>
</dbReference>
<keyword evidence="7" id="KW-1185">Reference proteome</keyword>
<comment type="cofactor">
    <cofactor evidence="1">
        <name>Zn(2+)</name>
        <dbReference type="ChEBI" id="CHEBI:29105"/>
    </cofactor>
</comment>
<dbReference type="Pfam" id="PF24827">
    <property type="entry name" value="AstE_AspA_cat"/>
    <property type="match status" value="1"/>
</dbReference>
<dbReference type="InterPro" id="IPR055438">
    <property type="entry name" value="AstE_AspA_cat"/>
</dbReference>
<organism evidence="6 7">
    <name type="scientific">Spirosoma telluris</name>
    <dbReference type="NCBI Taxonomy" id="2183553"/>
    <lineage>
        <taxon>Bacteria</taxon>
        <taxon>Pseudomonadati</taxon>
        <taxon>Bacteroidota</taxon>
        <taxon>Cytophagia</taxon>
        <taxon>Cytophagales</taxon>
        <taxon>Cytophagaceae</taxon>
        <taxon>Spirosoma</taxon>
    </lineage>
</organism>
<evidence type="ECO:0000313" key="7">
    <source>
        <dbReference type="Proteomes" id="UP000249016"/>
    </source>
</evidence>
<evidence type="ECO:0000259" key="5">
    <source>
        <dbReference type="Pfam" id="PF24827"/>
    </source>
</evidence>
<dbReference type="CDD" id="cd06230">
    <property type="entry name" value="M14_ASTE_ASPA_like"/>
    <property type="match status" value="1"/>
</dbReference>
<dbReference type="GO" id="GO:0016788">
    <property type="term" value="F:hydrolase activity, acting on ester bonds"/>
    <property type="evidence" value="ECO:0007669"/>
    <property type="project" value="InterPro"/>
</dbReference>
<evidence type="ECO:0000256" key="1">
    <source>
        <dbReference type="ARBA" id="ARBA00001947"/>
    </source>
</evidence>
<evidence type="ECO:0000256" key="2">
    <source>
        <dbReference type="ARBA" id="ARBA00022723"/>
    </source>
</evidence>
<keyword evidence="2" id="KW-0479">Metal-binding</keyword>
<dbReference type="AlphaFoldDB" id="A0A327NKL2"/>
<evidence type="ECO:0000313" key="6">
    <source>
        <dbReference type="EMBL" id="RAI75343.1"/>
    </source>
</evidence>
<dbReference type="EMBL" id="QLII01000001">
    <property type="protein sequence ID" value="RAI75343.1"/>
    <property type="molecule type" value="Genomic_DNA"/>
</dbReference>
<comment type="caution">
    <text evidence="6">The sequence shown here is derived from an EMBL/GenBank/DDBJ whole genome shotgun (WGS) entry which is preliminary data.</text>
</comment>
<dbReference type="SUPFAM" id="SSF53187">
    <property type="entry name" value="Zn-dependent exopeptidases"/>
    <property type="match status" value="1"/>
</dbReference>
<proteinExistence type="predicted"/>
<keyword evidence="4" id="KW-0862">Zinc</keyword>
<dbReference type="PANTHER" id="PTHR37326:SF1">
    <property type="entry name" value="BLL3975 PROTEIN"/>
    <property type="match status" value="1"/>
</dbReference>
<dbReference type="Proteomes" id="UP000249016">
    <property type="component" value="Unassembled WGS sequence"/>
</dbReference>
<reference evidence="6 7" key="1">
    <citation type="submission" date="2018-06" db="EMBL/GenBank/DDBJ databases">
        <title>Spirosoma sp. HMF3257 Genome sequencing and assembly.</title>
        <authorList>
            <person name="Kang H."/>
            <person name="Cha I."/>
            <person name="Kim H."/>
            <person name="Kang J."/>
            <person name="Joh K."/>
        </authorList>
    </citation>
    <scope>NUCLEOTIDE SEQUENCE [LARGE SCALE GENOMIC DNA]</scope>
    <source>
        <strain evidence="6 7">HMF3257</strain>
    </source>
</reference>
<dbReference type="GO" id="GO:0046872">
    <property type="term" value="F:metal ion binding"/>
    <property type="evidence" value="ECO:0007669"/>
    <property type="project" value="UniProtKB-KW"/>
</dbReference>